<accession>A0A512N621</accession>
<reference evidence="1 2" key="1">
    <citation type="submission" date="2019-07" db="EMBL/GenBank/DDBJ databases">
        <title>Whole genome shotgun sequence of Reyranella soli NBRC 108950.</title>
        <authorList>
            <person name="Hosoyama A."/>
            <person name="Uohara A."/>
            <person name="Ohji S."/>
            <person name="Ichikawa N."/>
        </authorList>
    </citation>
    <scope>NUCLEOTIDE SEQUENCE [LARGE SCALE GENOMIC DNA]</scope>
    <source>
        <strain evidence="1 2">NBRC 108950</strain>
    </source>
</reference>
<name>A0A512N621_9HYPH</name>
<organism evidence="1 2">
    <name type="scientific">Reyranella soli</name>
    <dbReference type="NCBI Taxonomy" id="1230389"/>
    <lineage>
        <taxon>Bacteria</taxon>
        <taxon>Pseudomonadati</taxon>
        <taxon>Pseudomonadota</taxon>
        <taxon>Alphaproteobacteria</taxon>
        <taxon>Hyphomicrobiales</taxon>
        <taxon>Reyranellaceae</taxon>
        <taxon>Reyranella</taxon>
    </lineage>
</organism>
<dbReference type="RefSeq" id="WP_147147293.1">
    <property type="nucleotide sequence ID" value="NZ_BKAJ01000021.1"/>
</dbReference>
<protein>
    <recommendedName>
        <fullName evidence="3">DUF3987 domain-containing protein</fullName>
    </recommendedName>
</protein>
<dbReference type="OrthoDB" id="5453446at2"/>
<keyword evidence="2" id="KW-1185">Reference proteome</keyword>
<gene>
    <name evidence="1" type="ORF">RSO01_12470</name>
</gene>
<comment type="caution">
    <text evidence="1">The sequence shown here is derived from an EMBL/GenBank/DDBJ whole genome shotgun (WGS) entry which is preliminary data.</text>
</comment>
<dbReference type="InterPro" id="IPR025048">
    <property type="entry name" value="DUF3987"/>
</dbReference>
<evidence type="ECO:0008006" key="3">
    <source>
        <dbReference type="Google" id="ProtNLM"/>
    </source>
</evidence>
<evidence type="ECO:0000313" key="2">
    <source>
        <dbReference type="Proteomes" id="UP000321058"/>
    </source>
</evidence>
<proteinExistence type="predicted"/>
<sequence>MSGLEQRKRGRAEGFDGVTAITAVTVRSPGAAAAPVTWPAIDGDLLDEGRAAVPTFPLALLPQPWPAWVSVAARSADAPADYVAQAVLATAAGVSGTRVQICVSEGWVEPLQLWLAVVGASSMGKSPALTQVGRLVTALERDGVGPYEAPRRIALADPTVDGVLEALNRGWHGKLLWRDGADGCFTPLKGMASARHLENLEVSMLGSIEPDAVTLQMQRGGDGLAARFLYAWPHPMPYCPLDQRTHPVSDDVLPSLRRLLQLGLRARHLLFLDPSATAAFDAFLARLHGEVRRAERLEAAWLGKGRGMVACLAGLFTLMSWSATDEAEPPGNICREAVDRAVLLWSDYYRPHALTFLQRAVPTDVECRARRVVHWLRADDRPAVSKTDVRRTALAQTVNAKETDRVLARLVEAGVLRPVNSEEPARRGRPALRWRVNPSLRSA</sequence>
<evidence type="ECO:0000313" key="1">
    <source>
        <dbReference type="EMBL" id="GEP54081.1"/>
    </source>
</evidence>
<dbReference type="Proteomes" id="UP000321058">
    <property type="component" value="Unassembled WGS sequence"/>
</dbReference>
<dbReference type="EMBL" id="BKAJ01000021">
    <property type="protein sequence ID" value="GEP54081.1"/>
    <property type="molecule type" value="Genomic_DNA"/>
</dbReference>
<dbReference type="AlphaFoldDB" id="A0A512N621"/>
<dbReference type="Pfam" id="PF13148">
    <property type="entry name" value="DUF3987"/>
    <property type="match status" value="2"/>
</dbReference>